<protein>
    <submittedName>
        <fullName evidence="1">ORF29</fullName>
    </submittedName>
</protein>
<dbReference type="RefSeq" id="YP_007985669.1">
    <property type="nucleotide sequence ID" value="NC_021221.1"/>
</dbReference>
<proteinExistence type="predicted"/>
<dbReference type="EMBL" id="KC493646">
    <property type="protein sequence ID" value="AGL34702.1"/>
    <property type="molecule type" value="Genomic_DNA"/>
</dbReference>
<dbReference type="Proteomes" id="UP000114612">
    <property type="component" value="Segment"/>
</dbReference>
<dbReference type="KEGG" id="vg:15550222"/>
<dbReference type="GeneID" id="15550222"/>
<evidence type="ECO:0000313" key="2">
    <source>
        <dbReference type="Proteomes" id="UP000114612"/>
    </source>
</evidence>
<name>R4MU17_9ADEN</name>
<evidence type="ECO:0000313" key="1">
    <source>
        <dbReference type="EMBL" id="AGL34702.1"/>
    </source>
</evidence>
<keyword evidence="2" id="KW-1185">Reference proteome</keyword>
<accession>R4MU17</accession>
<organism evidence="1 2">
    <name type="scientific">Fowl aviadenovirus 5</name>
    <dbReference type="NCBI Taxonomy" id="172861"/>
    <lineage>
        <taxon>Viruses</taxon>
        <taxon>Varidnaviria</taxon>
        <taxon>Bamfordvirae</taxon>
        <taxon>Preplasmiviricota</taxon>
        <taxon>Polisuviricotina</taxon>
        <taxon>Pharingeaviricetes</taxon>
        <taxon>Rowavirales</taxon>
        <taxon>Adenoviridae</taxon>
        <taxon>Aviadenovirus</taxon>
        <taxon>Aviadenovirus quintum</taxon>
        <taxon>Fowl aviadenovirus B</taxon>
    </lineage>
</organism>
<reference evidence="1 2" key="1">
    <citation type="journal article" date="2013" name="Vet. Microbiol.">
        <title>The first whole genome sequence of a Fowl adenovirus B strain enables interspecies comparisons within the genus Aviadenovirus.</title>
        <authorList>
            <person name="Marek A."/>
            <person name="Kosiol C."/>
            <person name="Harrach B."/>
            <person name="Kajan G.L."/>
            <person name="Schlotterer C."/>
            <person name="Hess M."/>
        </authorList>
    </citation>
    <scope>NUCLEOTIDE SEQUENCE [LARGE SCALE GENOMIC DNA]</scope>
    <source>
        <strain evidence="1 2">340</strain>
    </source>
</reference>
<sequence length="73" mass="8584">MLVILLKINAYFLLCATTPHGYPPVQRDHPLWHPPVHPLYRRPPPMDTPLYTPLYIFLHRTQWSTTPLSVRTP</sequence>